<sequence>LARELVEEPGSAQKVRAYDVAMSQLRWSAGKLDPQRFSDRSSVSFVVPIQILTSLDLGQEGASRRDESNIYEIKAEVVVPVEEAVDDAGEQAGKRVRGKRGKGGEAKR</sequence>
<protein>
    <submittedName>
        <fullName evidence="2">Uncharacterized protein</fullName>
    </submittedName>
</protein>
<dbReference type="EMBL" id="LAZR01042692">
    <property type="protein sequence ID" value="KKL08919.1"/>
    <property type="molecule type" value="Genomic_DNA"/>
</dbReference>
<dbReference type="AlphaFoldDB" id="A0A0F9AH70"/>
<name>A0A0F9AH70_9ZZZZ</name>
<reference evidence="2" key="1">
    <citation type="journal article" date="2015" name="Nature">
        <title>Complex archaea that bridge the gap between prokaryotes and eukaryotes.</title>
        <authorList>
            <person name="Spang A."/>
            <person name="Saw J.H."/>
            <person name="Jorgensen S.L."/>
            <person name="Zaremba-Niedzwiedzka K."/>
            <person name="Martijn J."/>
            <person name="Lind A.E."/>
            <person name="van Eijk R."/>
            <person name="Schleper C."/>
            <person name="Guy L."/>
            <person name="Ettema T.J."/>
        </authorList>
    </citation>
    <scope>NUCLEOTIDE SEQUENCE</scope>
</reference>
<evidence type="ECO:0000313" key="2">
    <source>
        <dbReference type="EMBL" id="KKL08919.1"/>
    </source>
</evidence>
<comment type="caution">
    <text evidence="2">The sequence shown here is derived from an EMBL/GenBank/DDBJ whole genome shotgun (WGS) entry which is preliminary data.</text>
</comment>
<feature type="non-terminal residue" evidence="2">
    <location>
        <position position="1"/>
    </location>
</feature>
<gene>
    <name evidence="2" type="ORF">LCGC14_2571080</name>
</gene>
<accession>A0A0F9AH70</accession>
<feature type="region of interest" description="Disordered" evidence="1">
    <location>
        <begin position="86"/>
        <end position="108"/>
    </location>
</feature>
<proteinExistence type="predicted"/>
<organism evidence="2">
    <name type="scientific">marine sediment metagenome</name>
    <dbReference type="NCBI Taxonomy" id="412755"/>
    <lineage>
        <taxon>unclassified sequences</taxon>
        <taxon>metagenomes</taxon>
        <taxon>ecological metagenomes</taxon>
    </lineage>
</organism>
<evidence type="ECO:0000256" key="1">
    <source>
        <dbReference type="SAM" id="MobiDB-lite"/>
    </source>
</evidence>